<dbReference type="PROSITE" id="PS50089">
    <property type="entry name" value="ZF_RING_2"/>
    <property type="match status" value="1"/>
</dbReference>
<evidence type="ECO:0000313" key="7">
    <source>
        <dbReference type="Proteomes" id="UP000243459"/>
    </source>
</evidence>
<dbReference type="Pfam" id="PF13920">
    <property type="entry name" value="zf-C3HC4_3"/>
    <property type="match status" value="1"/>
</dbReference>
<keyword evidence="7" id="KW-1185">Reference proteome</keyword>
<dbReference type="PANTHER" id="PTHR46629">
    <property type="entry name" value="OS01G0917900 PROTEIN"/>
    <property type="match status" value="1"/>
</dbReference>
<proteinExistence type="predicted"/>
<evidence type="ECO:0000256" key="2">
    <source>
        <dbReference type="ARBA" id="ARBA00022771"/>
    </source>
</evidence>
<dbReference type="Gramene" id="ONK70263">
    <property type="protein sequence ID" value="ONK70263"/>
    <property type="gene ID" value="A4U43_C05F31930"/>
</dbReference>
<evidence type="ECO:0000259" key="5">
    <source>
        <dbReference type="PROSITE" id="PS50089"/>
    </source>
</evidence>
<keyword evidence="3" id="KW-0862">Zinc</keyword>
<reference evidence="7" key="1">
    <citation type="journal article" date="2017" name="Nat. Commun.">
        <title>The asparagus genome sheds light on the origin and evolution of a young Y chromosome.</title>
        <authorList>
            <person name="Harkess A."/>
            <person name="Zhou J."/>
            <person name="Xu C."/>
            <person name="Bowers J.E."/>
            <person name="Van der Hulst R."/>
            <person name="Ayyampalayam S."/>
            <person name="Mercati F."/>
            <person name="Riccardi P."/>
            <person name="McKain M.R."/>
            <person name="Kakrana A."/>
            <person name="Tang H."/>
            <person name="Ray J."/>
            <person name="Groenendijk J."/>
            <person name="Arikit S."/>
            <person name="Mathioni S.M."/>
            <person name="Nakano M."/>
            <person name="Shan H."/>
            <person name="Telgmann-Rauber A."/>
            <person name="Kanno A."/>
            <person name="Yue Z."/>
            <person name="Chen H."/>
            <person name="Li W."/>
            <person name="Chen Y."/>
            <person name="Xu X."/>
            <person name="Zhang Y."/>
            <person name="Luo S."/>
            <person name="Chen H."/>
            <person name="Gao J."/>
            <person name="Mao Z."/>
            <person name="Pires J.C."/>
            <person name="Luo M."/>
            <person name="Kudrna D."/>
            <person name="Wing R.A."/>
            <person name="Meyers B.C."/>
            <person name="Yi K."/>
            <person name="Kong H."/>
            <person name="Lavrijsen P."/>
            <person name="Sunseri F."/>
            <person name="Falavigna A."/>
            <person name="Ye Y."/>
            <person name="Leebens-Mack J.H."/>
            <person name="Chen G."/>
        </authorList>
    </citation>
    <scope>NUCLEOTIDE SEQUENCE [LARGE SCALE GENOMIC DNA]</scope>
    <source>
        <strain evidence="7">cv. DH0086</strain>
    </source>
</reference>
<evidence type="ECO:0000256" key="4">
    <source>
        <dbReference type="PROSITE-ProRule" id="PRU00175"/>
    </source>
</evidence>
<feature type="domain" description="RING-type" evidence="5">
    <location>
        <begin position="187"/>
        <end position="225"/>
    </location>
</feature>
<dbReference type="PROSITE" id="PS00518">
    <property type="entry name" value="ZF_RING_1"/>
    <property type="match status" value="1"/>
</dbReference>
<evidence type="ECO:0000256" key="3">
    <source>
        <dbReference type="ARBA" id="ARBA00022833"/>
    </source>
</evidence>
<organism evidence="6 7">
    <name type="scientific">Asparagus officinalis</name>
    <name type="common">Garden asparagus</name>
    <dbReference type="NCBI Taxonomy" id="4686"/>
    <lineage>
        <taxon>Eukaryota</taxon>
        <taxon>Viridiplantae</taxon>
        <taxon>Streptophyta</taxon>
        <taxon>Embryophyta</taxon>
        <taxon>Tracheophyta</taxon>
        <taxon>Spermatophyta</taxon>
        <taxon>Magnoliopsida</taxon>
        <taxon>Liliopsida</taxon>
        <taxon>Asparagales</taxon>
        <taxon>Asparagaceae</taxon>
        <taxon>Asparagoideae</taxon>
        <taxon>Asparagus</taxon>
    </lineage>
</organism>
<protein>
    <recommendedName>
        <fullName evidence="5">RING-type domain-containing protein</fullName>
    </recommendedName>
</protein>
<accession>A0A5P1EXS7</accession>
<dbReference type="AlphaFoldDB" id="A0A5P1EXS7"/>
<dbReference type="EMBL" id="CM007385">
    <property type="protein sequence ID" value="ONK70263.1"/>
    <property type="molecule type" value="Genomic_DNA"/>
</dbReference>
<dbReference type="Gene3D" id="3.30.40.10">
    <property type="entry name" value="Zinc/RING finger domain, C3HC4 (zinc finger)"/>
    <property type="match status" value="1"/>
</dbReference>
<gene>
    <name evidence="6" type="ORF">A4U43_C05F31930</name>
</gene>
<evidence type="ECO:0000256" key="1">
    <source>
        <dbReference type="ARBA" id="ARBA00022723"/>
    </source>
</evidence>
<evidence type="ECO:0000313" key="6">
    <source>
        <dbReference type="EMBL" id="ONK70263.1"/>
    </source>
</evidence>
<dbReference type="GO" id="GO:0008270">
    <property type="term" value="F:zinc ion binding"/>
    <property type="evidence" value="ECO:0007669"/>
    <property type="project" value="UniProtKB-KW"/>
</dbReference>
<dbReference type="Proteomes" id="UP000243459">
    <property type="component" value="Chromosome 5"/>
</dbReference>
<keyword evidence="2 4" id="KW-0863">Zinc-finger</keyword>
<dbReference type="SMART" id="SM00184">
    <property type="entry name" value="RING"/>
    <property type="match status" value="1"/>
</dbReference>
<keyword evidence="1" id="KW-0479">Metal-binding</keyword>
<dbReference type="InterPro" id="IPR017907">
    <property type="entry name" value="Znf_RING_CS"/>
</dbReference>
<name>A0A5P1EXS7_ASPOF</name>
<sequence>MEQGTTSQRRSSKWRIIKEKLSVKLACCGSPWAGPIHTNHATLIQENSYQDYSSSYFQDSLQHLLHLPNPNSSNPQEVNQDLHCILMHQNSSTRTASTSEEMNLATALANERQFRAAMMIMTSTRITQNQSATTAMVPTTMIMDEETSTTTKMSLLRLLEEKEREEREKSVTNGNVENEELGLGLSCCVCMERNKGAAFIPCGHTFCRVCARELWLNRGACPLCNRPIVEILDIF</sequence>
<dbReference type="InterPro" id="IPR013083">
    <property type="entry name" value="Znf_RING/FYVE/PHD"/>
</dbReference>
<dbReference type="InterPro" id="IPR001841">
    <property type="entry name" value="Znf_RING"/>
</dbReference>
<dbReference type="SUPFAM" id="SSF57850">
    <property type="entry name" value="RING/U-box"/>
    <property type="match status" value="1"/>
</dbReference>